<dbReference type="PANTHER" id="PTHR30518:SF2">
    <property type="entry name" value="ENDOLYTIC MUREIN TRANSGLYCOSYLASE"/>
    <property type="match status" value="1"/>
</dbReference>
<evidence type="ECO:0000256" key="5">
    <source>
        <dbReference type="ARBA" id="ARBA00023239"/>
    </source>
</evidence>
<dbReference type="Gene3D" id="3.30.1490.480">
    <property type="entry name" value="Endolytic murein transglycosylase"/>
    <property type="match status" value="1"/>
</dbReference>
<evidence type="ECO:0000256" key="1">
    <source>
        <dbReference type="ARBA" id="ARBA00022475"/>
    </source>
</evidence>
<dbReference type="GO" id="GO:0008932">
    <property type="term" value="F:lytic endotransglycosylase activity"/>
    <property type="evidence" value="ECO:0007669"/>
    <property type="project" value="UniProtKB-UniRule"/>
</dbReference>
<feature type="transmembrane region" description="Helical" evidence="7">
    <location>
        <begin position="15"/>
        <end position="35"/>
    </location>
</feature>
<feature type="site" description="Important for catalytic activity" evidence="7">
    <location>
        <position position="231"/>
    </location>
</feature>
<dbReference type="HAMAP" id="MF_02065">
    <property type="entry name" value="MltG"/>
    <property type="match status" value="1"/>
</dbReference>
<evidence type="ECO:0000313" key="9">
    <source>
        <dbReference type="Proteomes" id="UP000824165"/>
    </source>
</evidence>
<evidence type="ECO:0000256" key="2">
    <source>
        <dbReference type="ARBA" id="ARBA00022692"/>
    </source>
</evidence>
<accession>A0A9D1KP82</accession>
<keyword evidence="3 7" id="KW-1133">Transmembrane helix</keyword>
<dbReference type="AlphaFoldDB" id="A0A9D1KP82"/>
<keyword evidence="5 7" id="KW-0456">Lyase</keyword>
<organism evidence="8 9">
    <name type="scientific">Candidatus Ornithomonoglobus intestinigallinarum</name>
    <dbReference type="NCBI Taxonomy" id="2840894"/>
    <lineage>
        <taxon>Bacteria</taxon>
        <taxon>Bacillati</taxon>
        <taxon>Bacillota</taxon>
        <taxon>Clostridia</taxon>
        <taxon>Candidatus Ornithomonoglobus</taxon>
    </lineage>
</organism>
<dbReference type="GO" id="GO:0071555">
    <property type="term" value="P:cell wall organization"/>
    <property type="evidence" value="ECO:0007669"/>
    <property type="project" value="UniProtKB-KW"/>
</dbReference>
<comment type="function">
    <text evidence="7">Functions as a peptidoglycan terminase that cleaves nascent peptidoglycan strands endolytically to terminate their elongation.</text>
</comment>
<keyword evidence="4 7" id="KW-0472">Membrane</keyword>
<dbReference type="Pfam" id="PF02618">
    <property type="entry name" value="YceG"/>
    <property type="match status" value="1"/>
</dbReference>
<name>A0A9D1KP82_9FIRM</name>
<comment type="subcellular location">
    <subcellularLocation>
        <location evidence="7">Cell membrane</location>
        <topology evidence="7">Single-pass membrane protein</topology>
    </subcellularLocation>
</comment>
<dbReference type="EMBL" id="DVLU01000004">
    <property type="protein sequence ID" value="HIT84375.1"/>
    <property type="molecule type" value="Genomic_DNA"/>
</dbReference>
<evidence type="ECO:0000256" key="6">
    <source>
        <dbReference type="ARBA" id="ARBA00023316"/>
    </source>
</evidence>
<dbReference type="GO" id="GO:0005886">
    <property type="term" value="C:plasma membrane"/>
    <property type="evidence" value="ECO:0007669"/>
    <property type="project" value="UniProtKB-SubCell"/>
</dbReference>
<keyword evidence="6 7" id="KW-0961">Cell wall biogenesis/degradation</keyword>
<dbReference type="EC" id="4.2.2.29" evidence="7"/>
<evidence type="ECO:0000256" key="3">
    <source>
        <dbReference type="ARBA" id="ARBA00022989"/>
    </source>
</evidence>
<comment type="catalytic activity">
    <reaction evidence="7">
        <text>a peptidoglycan chain = a peptidoglycan chain with N-acetyl-1,6-anhydromuramyl-[peptide] at the reducing end + a peptidoglycan chain with N-acetylglucosamine at the non-reducing end.</text>
        <dbReference type="EC" id="4.2.2.29"/>
    </reaction>
</comment>
<evidence type="ECO:0000256" key="4">
    <source>
        <dbReference type="ARBA" id="ARBA00023136"/>
    </source>
</evidence>
<reference evidence="8" key="2">
    <citation type="journal article" date="2021" name="PeerJ">
        <title>Extensive microbial diversity within the chicken gut microbiome revealed by metagenomics and culture.</title>
        <authorList>
            <person name="Gilroy R."/>
            <person name="Ravi A."/>
            <person name="Getino M."/>
            <person name="Pursley I."/>
            <person name="Horton D.L."/>
            <person name="Alikhan N.F."/>
            <person name="Baker D."/>
            <person name="Gharbi K."/>
            <person name="Hall N."/>
            <person name="Watson M."/>
            <person name="Adriaenssens E.M."/>
            <person name="Foster-Nyarko E."/>
            <person name="Jarju S."/>
            <person name="Secka A."/>
            <person name="Antonio M."/>
            <person name="Oren A."/>
            <person name="Chaudhuri R.R."/>
            <person name="La Ragione R."/>
            <person name="Hildebrand F."/>
            <person name="Pallen M.J."/>
        </authorList>
    </citation>
    <scope>NUCLEOTIDE SEQUENCE</scope>
    <source>
        <strain evidence="8">CHK181-108</strain>
    </source>
</reference>
<dbReference type="GO" id="GO:0009252">
    <property type="term" value="P:peptidoglycan biosynthetic process"/>
    <property type="evidence" value="ECO:0007669"/>
    <property type="project" value="UniProtKB-UniRule"/>
</dbReference>
<evidence type="ECO:0000256" key="7">
    <source>
        <dbReference type="HAMAP-Rule" id="MF_02065"/>
    </source>
</evidence>
<proteinExistence type="inferred from homology"/>
<dbReference type="NCBIfam" id="TIGR00247">
    <property type="entry name" value="endolytic transglycosylase MltG"/>
    <property type="match status" value="1"/>
</dbReference>
<keyword evidence="1 7" id="KW-1003">Cell membrane</keyword>
<keyword evidence="2 7" id="KW-0812">Transmembrane</keyword>
<sequence>MAVKIEESHSKKGKIILIVVIVLLAAFLAAVGISLTDSLGVKLDEDIKYVEISEGQSTADVASMLKDEGIIKYPLMFRLQALAGGYSGHFQPGSANIENGMTYSQILDMLITPSRNTTKVIIPPGCEVREIAIKLCELGLTTWDEFYDAVYHVTDYDYAFLQGLPSRDSMLEGYLYPATYEIPHGMSAHDIVDLMLQTFDAQFKPEYYNRAAELNMTVDEVVTMASILERETNENCDLKRVAGVYHNKRNTNMYFDSNASVQYVLGERKPVLAIADTKTDSPYNTYVYEGLPIGPIGSPSIEAIEAVLDYSAETAYYFALTAAGEPIFASTYDEFIGLVNAADMAITVDSDVIKNQDDKIPQ</sequence>
<comment type="caution">
    <text evidence="8">The sequence shown here is derived from an EMBL/GenBank/DDBJ whole genome shotgun (WGS) entry which is preliminary data.</text>
</comment>
<protein>
    <recommendedName>
        <fullName evidence="7">Endolytic murein transglycosylase</fullName>
        <ecNumber evidence="7">4.2.2.29</ecNumber>
    </recommendedName>
    <alternativeName>
        <fullName evidence="7">Peptidoglycan lytic transglycosylase</fullName>
    </alternativeName>
    <alternativeName>
        <fullName evidence="7">Peptidoglycan polymerization terminase</fullName>
    </alternativeName>
</protein>
<evidence type="ECO:0000313" key="8">
    <source>
        <dbReference type="EMBL" id="HIT84375.1"/>
    </source>
</evidence>
<comment type="similarity">
    <text evidence="7">Belongs to the transglycosylase MltG family.</text>
</comment>
<reference evidence="8" key="1">
    <citation type="submission" date="2020-10" db="EMBL/GenBank/DDBJ databases">
        <authorList>
            <person name="Gilroy R."/>
        </authorList>
    </citation>
    <scope>NUCLEOTIDE SEQUENCE</scope>
    <source>
        <strain evidence="8">CHK181-108</strain>
    </source>
</reference>
<dbReference type="Proteomes" id="UP000824165">
    <property type="component" value="Unassembled WGS sequence"/>
</dbReference>
<dbReference type="InterPro" id="IPR003770">
    <property type="entry name" value="MLTG-like"/>
</dbReference>
<gene>
    <name evidence="7 8" type="primary">mltG</name>
    <name evidence="8" type="ORF">IAA60_00560</name>
</gene>
<dbReference type="PANTHER" id="PTHR30518">
    <property type="entry name" value="ENDOLYTIC MUREIN TRANSGLYCOSYLASE"/>
    <property type="match status" value="1"/>
</dbReference>